<dbReference type="RefSeq" id="WP_131475814.1">
    <property type="nucleotide sequence ID" value="NZ_SJPE01000006.1"/>
</dbReference>
<comment type="caution">
    <text evidence="1">The sequence shown here is derived from an EMBL/GenBank/DDBJ whole genome shotgun (WGS) entry which is preliminary data.</text>
</comment>
<gene>
    <name evidence="1" type="ORF">EZL74_06595</name>
</gene>
<reference evidence="1 2" key="1">
    <citation type="submission" date="2019-02" db="EMBL/GenBank/DDBJ databases">
        <title>Flavobacterium sp. RD-2-33 isolated from forest soil.</title>
        <authorList>
            <person name="Chaudhary D.K."/>
        </authorList>
    </citation>
    <scope>NUCLEOTIDE SEQUENCE [LARGE SCALE GENOMIC DNA]</scope>
    <source>
        <strain evidence="1 2">RD-2-33</strain>
    </source>
</reference>
<sequence length="247" mass="27348">MVLLLITNVLSAQNNTVKMIKGKVVSESVDLEGIYVINLKSESTATTEKGGYFSIAAAVGDTLMFSAIQIKGKKILLSDKEFAKDLVLVPLDPMINRLDEVVVKQYPNINAVSLGIIPGNTKHYTPAERKLKTASDADPSASLNGMAGGSVGLDPLLNWMSGRTAMLKKEVETENKELLLQKIENLFGMDYFTEKLKIPKEYVRAFWYYIVDETRFVNAVNAKNKTMATFVLAELATKYLELQKGDK</sequence>
<dbReference type="EMBL" id="SJPE01000006">
    <property type="protein sequence ID" value="TBX69542.1"/>
    <property type="molecule type" value="Genomic_DNA"/>
</dbReference>
<accession>A0A4Q9Z0K1</accession>
<evidence type="ECO:0008006" key="3">
    <source>
        <dbReference type="Google" id="ProtNLM"/>
    </source>
</evidence>
<dbReference type="Proteomes" id="UP000293300">
    <property type="component" value="Unassembled WGS sequence"/>
</dbReference>
<evidence type="ECO:0000313" key="1">
    <source>
        <dbReference type="EMBL" id="TBX69542.1"/>
    </source>
</evidence>
<dbReference type="InterPro" id="IPR008969">
    <property type="entry name" value="CarboxyPept-like_regulatory"/>
</dbReference>
<dbReference type="SUPFAM" id="SSF49464">
    <property type="entry name" value="Carboxypeptidase regulatory domain-like"/>
    <property type="match status" value="1"/>
</dbReference>
<keyword evidence="2" id="KW-1185">Reference proteome</keyword>
<proteinExistence type="predicted"/>
<evidence type="ECO:0000313" key="2">
    <source>
        <dbReference type="Proteomes" id="UP000293300"/>
    </source>
</evidence>
<dbReference type="OrthoDB" id="1427655at2"/>
<organism evidence="1 2">
    <name type="scientific">Flavobacterium silvisoli</name>
    <dbReference type="NCBI Taxonomy" id="2529433"/>
    <lineage>
        <taxon>Bacteria</taxon>
        <taxon>Pseudomonadati</taxon>
        <taxon>Bacteroidota</taxon>
        <taxon>Flavobacteriia</taxon>
        <taxon>Flavobacteriales</taxon>
        <taxon>Flavobacteriaceae</taxon>
        <taxon>Flavobacterium</taxon>
    </lineage>
</organism>
<name>A0A4Q9Z0K1_9FLAO</name>
<protein>
    <recommendedName>
        <fullName evidence="3">Carboxypeptidase-like regulatory domain-containing protein</fullName>
    </recommendedName>
</protein>
<dbReference type="AlphaFoldDB" id="A0A4Q9Z0K1"/>